<gene>
    <name evidence="1" type="ORF">CLV62_111116</name>
</gene>
<sequence length="160" mass="18566">MKILIISLIAVLCTACNKDENSFARNSFQDYCVVDGKENDLLDPNNPNGINTSKINIYYLINNEKIKASEYFPNRDYPGFLISKPKGERKKYYITIYLNEKTTSGNIAYTYIEWNENDMDTIKTEVYKGANILTSTMVAFNDSIWDWESAKEDYIYKIVK</sequence>
<proteinExistence type="predicted"/>
<evidence type="ECO:0000313" key="2">
    <source>
        <dbReference type="Proteomes" id="UP000247973"/>
    </source>
</evidence>
<dbReference type="RefSeq" id="WP_110310714.1">
    <property type="nucleotide sequence ID" value="NZ_QICL01000011.1"/>
</dbReference>
<reference evidence="1 2" key="1">
    <citation type="submission" date="2018-03" db="EMBL/GenBank/DDBJ databases">
        <title>Genomic Encyclopedia of Archaeal and Bacterial Type Strains, Phase II (KMG-II): from individual species to whole genera.</title>
        <authorList>
            <person name="Goeker M."/>
        </authorList>
    </citation>
    <scope>NUCLEOTIDE SEQUENCE [LARGE SCALE GENOMIC DNA]</scope>
    <source>
        <strain evidence="1 2">DSM 100214</strain>
    </source>
</reference>
<dbReference type="OrthoDB" id="999541at2"/>
<organism evidence="1 2">
    <name type="scientific">Dysgonomonas alginatilytica</name>
    <dbReference type="NCBI Taxonomy" id="1605892"/>
    <lineage>
        <taxon>Bacteria</taxon>
        <taxon>Pseudomonadati</taxon>
        <taxon>Bacteroidota</taxon>
        <taxon>Bacteroidia</taxon>
        <taxon>Bacteroidales</taxon>
        <taxon>Dysgonomonadaceae</taxon>
        <taxon>Dysgonomonas</taxon>
    </lineage>
</organism>
<protein>
    <submittedName>
        <fullName evidence="1">Uncharacterized protein</fullName>
    </submittedName>
</protein>
<dbReference type="EMBL" id="QICL01000011">
    <property type="protein sequence ID" value="PXV64158.1"/>
    <property type="molecule type" value="Genomic_DNA"/>
</dbReference>
<dbReference type="Proteomes" id="UP000247973">
    <property type="component" value="Unassembled WGS sequence"/>
</dbReference>
<accession>A0A2V3PNS8</accession>
<keyword evidence="2" id="KW-1185">Reference proteome</keyword>
<comment type="caution">
    <text evidence="1">The sequence shown here is derived from an EMBL/GenBank/DDBJ whole genome shotgun (WGS) entry which is preliminary data.</text>
</comment>
<evidence type="ECO:0000313" key="1">
    <source>
        <dbReference type="EMBL" id="PXV64158.1"/>
    </source>
</evidence>
<dbReference type="AlphaFoldDB" id="A0A2V3PNS8"/>
<name>A0A2V3PNS8_9BACT</name>